<keyword evidence="1" id="KW-0472">Membrane</keyword>
<accession>A0A934WU63</accession>
<dbReference type="Proteomes" id="UP000633365">
    <property type="component" value="Unassembled WGS sequence"/>
</dbReference>
<feature type="transmembrane region" description="Helical" evidence="1">
    <location>
        <begin position="47"/>
        <end position="63"/>
    </location>
</feature>
<dbReference type="EMBL" id="JAEQMG010000171">
    <property type="protein sequence ID" value="MBK6090038.1"/>
    <property type="molecule type" value="Genomic_DNA"/>
</dbReference>
<feature type="transmembrane region" description="Helical" evidence="1">
    <location>
        <begin position="104"/>
        <end position="120"/>
    </location>
</feature>
<gene>
    <name evidence="2" type="ORF">JKK62_15540</name>
</gene>
<evidence type="ECO:0000313" key="3">
    <source>
        <dbReference type="Proteomes" id="UP000633365"/>
    </source>
</evidence>
<feature type="transmembrane region" description="Helical" evidence="1">
    <location>
        <begin position="158"/>
        <end position="176"/>
    </location>
</feature>
<sequence>MKVLKKLFGGINLTWPKLIIFAVAIGVYTGLINQVPFLYDTSLRDSAIYFDRWVLFGILIIMNSKSNIDSALKCFVFFLISQPLIYLVEVPFLGWSVMQYYRNWILWTILTLPMGFIGYYMKKDRPWGLIILVPMLLLVGGHYSLYFGQMLFSFPFHLYSTIFCAGTLVLYSLCIFSDKRVKLAALIISGLMIVGGTVYNFVKPPVYITDILSSGGETAATTFDDSYKVYWDSDSHGDLSIRYEEATEDYLVHAELTHSGQAAFTLEAPDGSKLNYDIMIERNTYEVKKK</sequence>
<dbReference type="AlphaFoldDB" id="A0A934WU63"/>
<keyword evidence="3" id="KW-1185">Reference proteome</keyword>
<evidence type="ECO:0000256" key="1">
    <source>
        <dbReference type="SAM" id="Phobius"/>
    </source>
</evidence>
<feature type="transmembrane region" description="Helical" evidence="1">
    <location>
        <begin position="127"/>
        <end position="146"/>
    </location>
</feature>
<evidence type="ECO:0000313" key="2">
    <source>
        <dbReference type="EMBL" id="MBK6090038.1"/>
    </source>
</evidence>
<feature type="transmembrane region" description="Helical" evidence="1">
    <location>
        <begin position="75"/>
        <end position="98"/>
    </location>
</feature>
<reference evidence="2" key="1">
    <citation type="submission" date="2021-01" db="EMBL/GenBank/DDBJ databases">
        <title>Genome public.</title>
        <authorList>
            <person name="Liu C."/>
            <person name="Sun Q."/>
        </authorList>
    </citation>
    <scope>NUCLEOTIDE SEQUENCE</scope>
    <source>
        <strain evidence="2">M6</strain>
    </source>
</reference>
<keyword evidence="1" id="KW-1133">Transmembrane helix</keyword>
<name>A0A934WU63_9FIRM</name>
<organism evidence="2 3">
    <name type="scientific">Ruminococcus difficilis</name>
    <dbReference type="NCBI Taxonomy" id="2763069"/>
    <lineage>
        <taxon>Bacteria</taxon>
        <taxon>Bacillati</taxon>
        <taxon>Bacillota</taxon>
        <taxon>Clostridia</taxon>
        <taxon>Eubacteriales</taxon>
        <taxon>Oscillospiraceae</taxon>
        <taxon>Ruminococcus</taxon>
    </lineage>
</organism>
<dbReference type="RefSeq" id="WP_201428730.1">
    <property type="nucleotide sequence ID" value="NZ_JAEQMG010000171.1"/>
</dbReference>
<keyword evidence="1" id="KW-0812">Transmembrane</keyword>
<proteinExistence type="predicted"/>
<feature type="transmembrane region" description="Helical" evidence="1">
    <location>
        <begin position="7"/>
        <end position="27"/>
    </location>
</feature>
<protein>
    <submittedName>
        <fullName evidence="2">Uncharacterized protein</fullName>
    </submittedName>
</protein>
<comment type="caution">
    <text evidence="2">The sequence shown here is derived from an EMBL/GenBank/DDBJ whole genome shotgun (WGS) entry which is preliminary data.</text>
</comment>
<feature type="transmembrane region" description="Helical" evidence="1">
    <location>
        <begin position="183"/>
        <end position="202"/>
    </location>
</feature>